<dbReference type="InterPro" id="IPR035919">
    <property type="entry name" value="EAL_sf"/>
</dbReference>
<dbReference type="SUPFAM" id="SSF141868">
    <property type="entry name" value="EAL domain-like"/>
    <property type="match status" value="1"/>
</dbReference>
<sequence length="519" mass="56166">MCAVSILPLAVFIRALLAEAGGSLWAMATPVNLALAAVPLCFLALVIGLERRHVRLAQRLESERIKADRLHYAAYHDNLTELRNRHALNADVDEILAGSDAGAKRLALLLFDLDRFKFINDTLGHAVGDAVLRSLAQRLQRHASARRRVYRLGGDEFVVLWDGVRDDAEISAFCAMLSETVFQPVLHGTGSISTAGSIGIATAYAPEAQLADLLKQADLALYRAKSLPGISHCFFSEDMDVEYRMRRELEVAMRDGIARDAFGIEYLPVIRTDTLTPSGFKARLNWHRSGHGDVAHDVFMPMAEDSGLIVILGKWMLRRALMDAASWGVDAELTVPVATLQFRDPCFAALVLALLDETGVAPGRLVLEVPSTAGVGDCAASLENIASLRAGGVLVAVSEIAASVAGLSMTRLHEVDRVRIDLVRVRAIAGERRMSQMLKLFLQLAATVGTPVTLTGVDTEEDLQLACEMQPAEVQGGFCGKPLSAAQARCLFTSMDQERAQVTGSGPRALAHFGFLKAC</sequence>
<dbReference type="InterPro" id="IPR001633">
    <property type="entry name" value="EAL_dom"/>
</dbReference>
<dbReference type="Gene3D" id="3.30.70.270">
    <property type="match status" value="1"/>
</dbReference>
<feature type="domain" description="GGDEF" evidence="2">
    <location>
        <begin position="104"/>
        <end position="238"/>
    </location>
</feature>
<evidence type="ECO:0000259" key="1">
    <source>
        <dbReference type="PROSITE" id="PS50883"/>
    </source>
</evidence>
<accession>A0A1C1YYG2</accession>
<dbReference type="CDD" id="cd01949">
    <property type="entry name" value="GGDEF"/>
    <property type="match status" value="1"/>
</dbReference>
<dbReference type="InterPro" id="IPR029787">
    <property type="entry name" value="Nucleotide_cyclase"/>
</dbReference>
<dbReference type="InterPro" id="IPR000160">
    <property type="entry name" value="GGDEF_dom"/>
</dbReference>
<dbReference type="STRING" id="1480615.AWJ14_05530"/>
<keyword evidence="4" id="KW-1185">Reference proteome</keyword>
<gene>
    <name evidence="3" type="ORF">AWJ14_05530</name>
</gene>
<dbReference type="Pfam" id="PF00563">
    <property type="entry name" value="EAL"/>
    <property type="match status" value="1"/>
</dbReference>
<name>A0A1C1YYG2_9HYPH</name>
<dbReference type="PANTHER" id="PTHR44757:SF2">
    <property type="entry name" value="BIOFILM ARCHITECTURE MAINTENANCE PROTEIN MBAA"/>
    <property type="match status" value="1"/>
</dbReference>
<dbReference type="SUPFAM" id="SSF55073">
    <property type="entry name" value="Nucleotide cyclase"/>
    <property type="match status" value="1"/>
</dbReference>
<reference evidence="3 4" key="1">
    <citation type="submission" date="2015-12" db="EMBL/GenBank/DDBJ databases">
        <authorList>
            <person name="Shamseldin A."/>
            <person name="Moawad H."/>
            <person name="Abd El-Rahim W.M."/>
            <person name="Sadowsky M.J."/>
        </authorList>
    </citation>
    <scope>NUCLEOTIDE SEQUENCE [LARGE SCALE GENOMIC DNA]</scope>
    <source>
        <strain evidence="3 4">JC234</strain>
    </source>
</reference>
<dbReference type="Proteomes" id="UP000094795">
    <property type="component" value="Unassembled WGS sequence"/>
</dbReference>
<dbReference type="SMART" id="SM00267">
    <property type="entry name" value="GGDEF"/>
    <property type="match status" value="1"/>
</dbReference>
<dbReference type="SMART" id="SM00052">
    <property type="entry name" value="EAL"/>
    <property type="match status" value="1"/>
</dbReference>
<protein>
    <recommendedName>
        <fullName evidence="5">Diguanylate cyclase</fullName>
    </recommendedName>
</protein>
<dbReference type="InterPro" id="IPR043128">
    <property type="entry name" value="Rev_trsase/Diguanyl_cyclase"/>
</dbReference>
<evidence type="ECO:0000259" key="2">
    <source>
        <dbReference type="PROSITE" id="PS50887"/>
    </source>
</evidence>
<dbReference type="CDD" id="cd01948">
    <property type="entry name" value="EAL"/>
    <property type="match status" value="1"/>
</dbReference>
<comment type="caution">
    <text evidence="3">The sequence shown here is derived from an EMBL/GenBank/DDBJ whole genome shotgun (WGS) entry which is preliminary data.</text>
</comment>
<dbReference type="InterPro" id="IPR052155">
    <property type="entry name" value="Biofilm_reg_signaling"/>
</dbReference>
<dbReference type="NCBIfam" id="TIGR00254">
    <property type="entry name" value="GGDEF"/>
    <property type="match status" value="1"/>
</dbReference>
<evidence type="ECO:0008006" key="5">
    <source>
        <dbReference type="Google" id="ProtNLM"/>
    </source>
</evidence>
<dbReference type="PROSITE" id="PS50887">
    <property type="entry name" value="GGDEF"/>
    <property type="match status" value="1"/>
</dbReference>
<dbReference type="AlphaFoldDB" id="A0A1C1YYG2"/>
<proteinExistence type="predicted"/>
<dbReference type="EMBL" id="LQZT01000005">
    <property type="protein sequence ID" value="OCW58604.1"/>
    <property type="molecule type" value="Genomic_DNA"/>
</dbReference>
<evidence type="ECO:0000313" key="4">
    <source>
        <dbReference type="Proteomes" id="UP000094795"/>
    </source>
</evidence>
<dbReference type="Pfam" id="PF00990">
    <property type="entry name" value="GGDEF"/>
    <property type="match status" value="1"/>
</dbReference>
<dbReference type="Gene3D" id="3.20.20.450">
    <property type="entry name" value="EAL domain"/>
    <property type="match status" value="1"/>
</dbReference>
<dbReference type="PANTHER" id="PTHR44757">
    <property type="entry name" value="DIGUANYLATE CYCLASE DGCP"/>
    <property type="match status" value="1"/>
</dbReference>
<dbReference type="PROSITE" id="PS50883">
    <property type="entry name" value="EAL"/>
    <property type="match status" value="1"/>
</dbReference>
<feature type="domain" description="EAL" evidence="1">
    <location>
        <begin position="246"/>
        <end position="496"/>
    </location>
</feature>
<organism evidence="3 4">
    <name type="scientific">Hoeflea olei</name>
    <dbReference type="NCBI Taxonomy" id="1480615"/>
    <lineage>
        <taxon>Bacteria</taxon>
        <taxon>Pseudomonadati</taxon>
        <taxon>Pseudomonadota</taxon>
        <taxon>Alphaproteobacteria</taxon>
        <taxon>Hyphomicrobiales</taxon>
        <taxon>Rhizobiaceae</taxon>
        <taxon>Hoeflea</taxon>
    </lineage>
</organism>
<evidence type="ECO:0000313" key="3">
    <source>
        <dbReference type="EMBL" id="OCW58604.1"/>
    </source>
</evidence>